<dbReference type="PROSITE" id="PS51202">
    <property type="entry name" value="RCK_C"/>
    <property type="match status" value="2"/>
</dbReference>
<feature type="transmembrane region" description="Helical" evidence="8">
    <location>
        <begin position="351"/>
        <end position="370"/>
    </location>
</feature>
<keyword evidence="3" id="KW-0813">Transport</keyword>
<dbReference type="EMBL" id="BEXT01000001">
    <property type="protein sequence ID" value="GBC62591.1"/>
    <property type="molecule type" value="Genomic_DNA"/>
</dbReference>
<evidence type="ECO:0000256" key="7">
    <source>
        <dbReference type="ARBA" id="ARBA00023136"/>
    </source>
</evidence>
<reference evidence="11" key="2">
    <citation type="submission" date="2019-01" db="EMBL/GenBank/DDBJ databases">
        <title>Genome sequence of Desulfonema ishimotonii strain Tokyo 01.</title>
        <authorList>
            <person name="Fukui M."/>
        </authorList>
    </citation>
    <scope>NUCLEOTIDE SEQUENCE [LARGE SCALE GENOMIC DNA]</scope>
    <source>
        <strain evidence="11">Tokyo 01</strain>
    </source>
</reference>
<proteinExistence type="inferred from homology"/>
<dbReference type="SUPFAM" id="SSF116726">
    <property type="entry name" value="TrkA C-terminal domain-like"/>
    <property type="match status" value="2"/>
</dbReference>
<dbReference type="PANTHER" id="PTHR30445">
    <property type="entry name" value="K(+)_H(+) ANTIPORTER SUBUNIT KHTT"/>
    <property type="match status" value="1"/>
</dbReference>
<feature type="transmembrane region" description="Helical" evidence="8">
    <location>
        <begin position="87"/>
        <end position="108"/>
    </location>
</feature>
<feature type="transmembrane region" description="Helical" evidence="8">
    <location>
        <begin position="382"/>
        <end position="400"/>
    </location>
</feature>
<evidence type="ECO:0000259" key="9">
    <source>
        <dbReference type="PROSITE" id="PS51202"/>
    </source>
</evidence>
<keyword evidence="6 8" id="KW-1133">Transmembrane helix</keyword>
<dbReference type="GO" id="GO:0006813">
    <property type="term" value="P:potassium ion transport"/>
    <property type="evidence" value="ECO:0007669"/>
    <property type="project" value="InterPro"/>
</dbReference>
<evidence type="ECO:0000256" key="5">
    <source>
        <dbReference type="ARBA" id="ARBA00022692"/>
    </source>
</evidence>
<dbReference type="RefSeq" id="WP_124329753.1">
    <property type="nucleotide sequence ID" value="NZ_BEXT01000001.1"/>
</dbReference>
<keyword evidence="4" id="KW-1003">Cell membrane</keyword>
<protein>
    <submittedName>
        <fullName evidence="10">Transporter</fullName>
    </submittedName>
</protein>
<evidence type="ECO:0000313" key="11">
    <source>
        <dbReference type="Proteomes" id="UP000288096"/>
    </source>
</evidence>
<dbReference type="OrthoDB" id="9155749at2"/>
<organism evidence="10 11">
    <name type="scientific">Desulfonema ishimotonii</name>
    <dbReference type="NCBI Taxonomy" id="45657"/>
    <lineage>
        <taxon>Bacteria</taxon>
        <taxon>Pseudomonadati</taxon>
        <taxon>Thermodesulfobacteriota</taxon>
        <taxon>Desulfobacteria</taxon>
        <taxon>Desulfobacterales</taxon>
        <taxon>Desulfococcaceae</taxon>
        <taxon>Desulfonema</taxon>
    </lineage>
</organism>
<dbReference type="NCBIfam" id="TIGR01625">
    <property type="entry name" value="YidE_YbjL_dupl"/>
    <property type="match status" value="2"/>
</dbReference>
<comment type="similarity">
    <text evidence="2">Belongs to the AAE transporter (TC 2.A.81) family.</text>
</comment>
<dbReference type="Proteomes" id="UP000288096">
    <property type="component" value="Unassembled WGS sequence"/>
</dbReference>
<dbReference type="InterPro" id="IPR036721">
    <property type="entry name" value="RCK_C_sf"/>
</dbReference>
<feature type="transmembrane region" description="Helical" evidence="8">
    <location>
        <begin position="141"/>
        <end position="162"/>
    </location>
</feature>
<evidence type="ECO:0000256" key="2">
    <source>
        <dbReference type="ARBA" id="ARBA00009854"/>
    </source>
</evidence>
<comment type="caution">
    <text evidence="10">The sequence shown here is derived from an EMBL/GenBank/DDBJ whole genome shotgun (WGS) entry which is preliminary data.</text>
</comment>
<feature type="transmembrane region" description="Helical" evidence="8">
    <location>
        <begin position="421"/>
        <end position="439"/>
    </location>
</feature>
<keyword evidence="7 8" id="KW-0472">Membrane</keyword>
<evidence type="ECO:0000256" key="8">
    <source>
        <dbReference type="SAM" id="Phobius"/>
    </source>
</evidence>
<evidence type="ECO:0000256" key="6">
    <source>
        <dbReference type="ARBA" id="ARBA00022989"/>
    </source>
</evidence>
<feature type="domain" description="RCK C-terminal" evidence="9">
    <location>
        <begin position="262"/>
        <end position="346"/>
    </location>
</feature>
<feature type="transmembrane region" description="Helical" evidence="8">
    <location>
        <begin position="32"/>
        <end position="50"/>
    </location>
</feature>
<dbReference type="Pfam" id="PF02080">
    <property type="entry name" value="TrkA_C"/>
    <property type="match status" value="2"/>
</dbReference>
<dbReference type="AlphaFoldDB" id="A0A401G040"/>
<reference evidence="11" key="1">
    <citation type="submission" date="2017-11" db="EMBL/GenBank/DDBJ databases">
        <authorList>
            <person name="Watanabe M."/>
            <person name="Kojima H."/>
        </authorList>
    </citation>
    <scope>NUCLEOTIDE SEQUENCE [LARGE SCALE GENOMIC DNA]</scope>
    <source>
        <strain evidence="11">Tokyo 01</strain>
    </source>
</reference>
<dbReference type="Pfam" id="PF06826">
    <property type="entry name" value="Asp-Al_Ex"/>
    <property type="match status" value="2"/>
</dbReference>
<feature type="transmembrane region" description="Helical" evidence="8">
    <location>
        <begin position="7"/>
        <end position="26"/>
    </location>
</feature>
<dbReference type="GO" id="GO:0005886">
    <property type="term" value="C:plasma membrane"/>
    <property type="evidence" value="ECO:0007669"/>
    <property type="project" value="UniProtKB-SubCell"/>
</dbReference>
<sequence>MQLLSDTVFLLLMIIIIGFMIGQISIKAFSLDSSAIIFVGVVMGYFGYALPNELQTLGLVLFIYSIGLQAGPGFLASLRKNGLSLSLGAVCVVVAGFLTTLICAWMFGFDKGISAGLFAGALTSTPGLAVAVEMLSHSQAAAAYGVTYTFGVIGVIIFIKLLPGVLRVDIPGEEHALEQELRESQPQVTYTHIEVTNPNLFDKPVKDIFLDEISSLTITRLLRKGAGEPILVSGETTLKDGDHIRVVGLEEDLEKAKLYIGRPIAAEIAFNSSLLNKRIFVSRPEIIGSTLRSLNLSTVYNIRVARITRNGFDIPATANTRLNKGDILHIVGQEESVRNIRQRLGNDARELYTASVISILLGIFAGFLAGRVPFFIPGLGQFTLGTTGGVLLAGLVLGHLKKTGPLVWDVPVTTNAFIRELGLMIFLAVVGTSAGGTIVETLRQFGVQLVIAGAMVTLIPLGAAFCVCHYILNIRFLRTLGVLTGGMTSTPGLATAASVSQTQYPSTAYATVYPVALIGMILLTKVLIHWLP</sequence>
<feature type="transmembrane region" description="Helical" evidence="8">
    <location>
        <begin position="511"/>
        <end position="531"/>
    </location>
</feature>
<dbReference type="Gene3D" id="3.30.70.1450">
    <property type="entry name" value="Regulator of K+ conductance, C-terminal domain"/>
    <property type="match status" value="2"/>
</dbReference>
<feature type="transmembrane region" description="Helical" evidence="8">
    <location>
        <begin position="479"/>
        <end position="499"/>
    </location>
</feature>
<evidence type="ECO:0000256" key="1">
    <source>
        <dbReference type="ARBA" id="ARBA00004651"/>
    </source>
</evidence>
<evidence type="ECO:0000256" key="3">
    <source>
        <dbReference type="ARBA" id="ARBA00022448"/>
    </source>
</evidence>
<feature type="transmembrane region" description="Helical" evidence="8">
    <location>
        <begin position="57"/>
        <end position="75"/>
    </location>
</feature>
<feature type="transmembrane region" description="Helical" evidence="8">
    <location>
        <begin position="445"/>
        <end position="472"/>
    </location>
</feature>
<feature type="domain" description="RCK C-terminal" evidence="9">
    <location>
        <begin position="175"/>
        <end position="257"/>
    </location>
</feature>
<gene>
    <name evidence="10" type="ORF">DENIS_3563</name>
</gene>
<feature type="transmembrane region" description="Helical" evidence="8">
    <location>
        <begin position="115"/>
        <end position="135"/>
    </location>
</feature>
<name>A0A401G040_9BACT</name>
<evidence type="ECO:0000256" key="4">
    <source>
        <dbReference type="ARBA" id="ARBA00022475"/>
    </source>
</evidence>
<comment type="subcellular location">
    <subcellularLocation>
        <location evidence="1">Cell membrane</location>
        <topology evidence="1">Multi-pass membrane protein</topology>
    </subcellularLocation>
</comment>
<dbReference type="GO" id="GO:0008324">
    <property type="term" value="F:monoatomic cation transmembrane transporter activity"/>
    <property type="evidence" value="ECO:0007669"/>
    <property type="project" value="InterPro"/>
</dbReference>
<dbReference type="InterPro" id="IPR050144">
    <property type="entry name" value="AAE_transporter"/>
</dbReference>
<accession>A0A401G040</accession>
<evidence type="ECO:0000313" key="10">
    <source>
        <dbReference type="EMBL" id="GBC62591.1"/>
    </source>
</evidence>
<keyword evidence="11" id="KW-1185">Reference proteome</keyword>
<dbReference type="InterPro" id="IPR006037">
    <property type="entry name" value="RCK_C"/>
</dbReference>
<keyword evidence="5 8" id="KW-0812">Transmembrane</keyword>
<dbReference type="PANTHER" id="PTHR30445:SF3">
    <property type="entry name" value="TRANSPORT PROTEIN YIDE-RELATED"/>
    <property type="match status" value="1"/>
</dbReference>
<dbReference type="InterPro" id="IPR006512">
    <property type="entry name" value="YidE_YbjL"/>
</dbReference>